<dbReference type="EMBL" id="JADGJH010001066">
    <property type="protein sequence ID" value="KAJ3119381.1"/>
    <property type="molecule type" value="Genomic_DNA"/>
</dbReference>
<keyword evidence="3" id="KW-1185">Reference proteome</keyword>
<reference evidence="2" key="1">
    <citation type="submission" date="2020-05" db="EMBL/GenBank/DDBJ databases">
        <title>Phylogenomic resolution of chytrid fungi.</title>
        <authorList>
            <person name="Stajich J.E."/>
            <person name="Amses K."/>
            <person name="Simmons R."/>
            <person name="Seto K."/>
            <person name="Myers J."/>
            <person name="Bonds A."/>
            <person name="Quandt C.A."/>
            <person name="Barry K."/>
            <person name="Liu P."/>
            <person name="Grigoriev I."/>
            <person name="Longcore J.E."/>
            <person name="James T.Y."/>
        </authorList>
    </citation>
    <scope>NUCLEOTIDE SEQUENCE</scope>
    <source>
        <strain evidence="2">JEL0513</strain>
    </source>
</reference>
<feature type="compositionally biased region" description="Basic residues" evidence="1">
    <location>
        <begin position="969"/>
        <end position="978"/>
    </location>
</feature>
<name>A0AAD5XCK8_9FUNG</name>
<organism evidence="2 3">
    <name type="scientific">Physocladia obscura</name>
    <dbReference type="NCBI Taxonomy" id="109957"/>
    <lineage>
        <taxon>Eukaryota</taxon>
        <taxon>Fungi</taxon>
        <taxon>Fungi incertae sedis</taxon>
        <taxon>Chytridiomycota</taxon>
        <taxon>Chytridiomycota incertae sedis</taxon>
        <taxon>Chytridiomycetes</taxon>
        <taxon>Chytridiales</taxon>
        <taxon>Chytriomycetaceae</taxon>
        <taxon>Physocladia</taxon>
    </lineage>
</organism>
<evidence type="ECO:0000313" key="2">
    <source>
        <dbReference type="EMBL" id="KAJ3119381.1"/>
    </source>
</evidence>
<dbReference type="Proteomes" id="UP001211907">
    <property type="component" value="Unassembled WGS sequence"/>
</dbReference>
<dbReference type="PANTHER" id="PTHR15319">
    <property type="entry name" value="TATA BOX-BINDING PROTEIN ASSOCIATED FACTOR RNA POLYMERASE I SUBUNIT C"/>
    <property type="match status" value="1"/>
</dbReference>
<feature type="region of interest" description="Disordered" evidence="1">
    <location>
        <begin position="952"/>
        <end position="978"/>
    </location>
</feature>
<gene>
    <name evidence="2" type="ORF">HK100_000341</name>
</gene>
<dbReference type="GO" id="GO:0001650">
    <property type="term" value="C:fibrillar center"/>
    <property type="evidence" value="ECO:0007669"/>
    <property type="project" value="TreeGrafter"/>
</dbReference>
<dbReference type="GO" id="GO:0001164">
    <property type="term" value="F:RNA polymerase I core promoter sequence-specific DNA binding"/>
    <property type="evidence" value="ECO:0007669"/>
    <property type="project" value="TreeGrafter"/>
</dbReference>
<evidence type="ECO:0000313" key="3">
    <source>
        <dbReference type="Proteomes" id="UP001211907"/>
    </source>
</evidence>
<accession>A0AAD5XCK8</accession>
<protein>
    <submittedName>
        <fullName evidence="2">Uncharacterized protein</fullName>
    </submittedName>
</protein>
<proteinExistence type="predicted"/>
<feature type="region of interest" description="Disordered" evidence="1">
    <location>
        <begin position="852"/>
        <end position="871"/>
    </location>
</feature>
<dbReference type="SUPFAM" id="SSF50978">
    <property type="entry name" value="WD40 repeat-like"/>
    <property type="match status" value="1"/>
</dbReference>
<sequence length="978" mass="110734">MSAPYSSASLPSFHEIISSSPHSEPVHMAFNPIIPHEAVWICANRNIYLWDLLSAPEDPRRQIRSIGSATSTDNNVTDNNLKWKSIEYSWHPRVLAIGESKKVSVLDLRVEQLFLFIEFHINTLRGIATNPQNQFEMGICGTSKTSLVDTRFPKIPVIEWNIENMNDPPVGIQFLHVDQESAIMTWNFRHGEIIVHPYKSSSIAPSDNLSNEKSLFDIPHTPPHSTYSSQRIPPFHSFDSLYCDPCGDSQFRPQFRGIRQYHEEEPFWGTQSMSDVFQKSKKKNPAANKASDQGQIKLKPKTRILKVCDNDYSTVDSDNHENSVEINKFKTANNRKFQNNTDLESNIIPRSTHVDHVAANNIFRQRWGKKDEFRRIFDNMIPPWPGLIGVAFHDCGNGGVDIFQGAADGAMYRQKFEAGNLFKSHDSSFEKDVRKEKNDASSTSEIILQEINSQTSNEEYDEMWINAVEKRVLEAYEELPYLKQDVIVINLFSHIKYISKLLLHEIPSDKNEAVESQVNISDAAAKLIAKHSPKTLFEMYESAKYSIPINYSNGIPIILHPRSSTRLLESDSVSKLVATCNTMLSKSDTNFMHEDQVNFMDVDAAQLIDDDASYLVEDNDDNSSNPLKKSATYIRKIPLDFLNLFEPPEGSSFEDNFTINVIRAAIERNFLTENIKYYSKIPKEILTLNNTIGMNGVQIAKELNQKGDLTKKNAIEWIARDILLSSSILDGIHFTIEGPPKNSKFAGLSQAMVEVIYDAETEDQDNDDDYEDVDPTIKKLLDDPELDLPSTAKIHNSMMLASPFALSREAILLRDKWLNSQKWYDDENEEAQRRMQIQVSIKTYSKRQSALEGTYSVPTEEEEGKKKKEKKKDIIKKDDVLMLASQQESQRVSTQTRVIASSNLTQQAASLSLSSQPFARHTLRGVVSQSQVSSPKQNSIIPKGSLLSMLGQQSSIGSRFGSQEAASPNKKKPRKSGF</sequence>
<dbReference type="AlphaFoldDB" id="A0AAD5XCK8"/>
<dbReference type="InterPro" id="IPR038801">
    <property type="entry name" value="TAF1C"/>
</dbReference>
<dbReference type="InterPro" id="IPR036322">
    <property type="entry name" value="WD40_repeat_dom_sf"/>
</dbReference>
<comment type="caution">
    <text evidence="2">The sequence shown here is derived from an EMBL/GenBank/DDBJ whole genome shotgun (WGS) entry which is preliminary data.</text>
</comment>
<evidence type="ECO:0000256" key="1">
    <source>
        <dbReference type="SAM" id="MobiDB-lite"/>
    </source>
</evidence>
<dbReference type="PANTHER" id="PTHR15319:SF1">
    <property type="entry name" value="TATA BOX-BINDING PROTEIN-ASSOCIATED FACTOR RNA POLYMERASE I SUBUNIT C"/>
    <property type="match status" value="1"/>
</dbReference>